<proteinExistence type="predicted"/>
<sequence length="432" mass="50196">MAPNYKADDQMPAYSEAVKSGLYAKKSGLTGKYDNVRRYWEDEITRHFLYRPIHQAVERCRCEMRRLRIMDLGCGSADGYELLAGIRDRDSDLQDDEVHLLDPDVLGLYHGTDLNEDLLDQGRAIYGNDPKLRFSQADFSQGIPIEKGDKPYDLYFTSFGTCSHHTDDRSFVRMMTDIARKTESYAVVVCDWLGRYSYEWQTLWTNDPSQNRVMDYVVSYIYDKEEREQRRDELQHLNLRLMSRPEIDKLIAQASQRAKVEIKPTRFFDRSVFVGRHLDTGEYNPHAQPIRAAVNSLHEPNQRTDLSTLLINYCPREGFETINDYFENLQLCWNTVVKDAMKQLVNYNPDRQEYMEKPPPIPNSYPQVLRTALERMRRIIEGVGWLHAGLPRENIIEPQLGYALRSLEMGLQRGQGCSHGLVGVFEIDKTGK</sequence>
<dbReference type="Proteomes" id="UP000035268">
    <property type="component" value="Chromosome"/>
</dbReference>
<dbReference type="KEGG" id="vbl:L21SP4_01754"/>
<dbReference type="SUPFAM" id="SSF53335">
    <property type="entry name" value="S-adenosyl-L-methionine-dependent methyltransferases"/>
    <property type="match status" value="1"/>
</dbReference>
<dbReference type="InterPro" id="IPR029063">
    <property type="entry name" value="SAM-dependent_MTases_sf"/>
</dbReference>
<evidence type="ECO:0008006" key="3">
    <source>
        <dbReference type="Google" id="ProtNLM"/>
    </source>
</evidence>
<evidence type="ECO:0000313" key="1">
    <source>
        <dbReference type="EMBL" id="AKJ64992.1"/>
    </source>
</evidence>
<dbReference type="Gene3D" id="3.40.50.150">
    <property type="entry name" value="Vaccinia Virus protein VP39"/>
    <property type="match status" value="1"/>
</dbReference>
<reference evidence="1 2" key="2">
    <citation type="journal article" date="2016" name="ISME J.">
        <title>Characterization of the first cultured representative of Verrucomicrobia subdivision 5 indicates the proposal of a novel phylum.</title>
        <authorList>
            <person name="Spring S."/>
            <person name="Bunk B."/>
            <person name="Sproer C."/>
            <person name="Schumann P."/>
            <person name="Rohde M."/>
            <person name="Tindall B.J."/>
            <person name="Klenk H.P."/>
        </authorList>
    </citation>
    <scope>NUCLEOTIDE SEQUENCE [LARGE SCALE GENOMIC DNA]</scope>
    <source>
        <strain evidence="1 2">L21-Fru-AB</strain>
    </source>
</reference>
<dbReference type="OrthoDB" id="503216at2"/>
<dbReference type="STRING" id="1307763.L21SP4_01754"/>
<dbReference type="PATRIC" id="fig|1609981.3.peg.1820"/>
<organism evidence="1 2">
    <name type="scientific">Kiritimatiella glycovorans</name>
    <dbReference type="NCBI Taxonomy" id="1307763"/>
    <lineage>
        <taxon>Bacteria</taxon>
        <taxon>Pseudomonadati</taxon>
        <taxon>Kiritimatiellota</taxon>
        <taxon>Kiritimatiellia</taxon>
        <taxon>Kiritimatiellales</taxon>
        <taxon>Kiritimatiellaceae</taxon>
        <taxon>Kiritimatiella</taxon>
    </lineage>
</organism>
<dbReference type="AlphaFoldDB" id="A0A0G3EHU1"/>
<dbReference type="RefSeq" id="WP_052882264.1">
    <property type="nucleotide sequence ID" value="NZ_CP010904.1"/>
</dbReference>
<gene>
    <name evidence="1" type="ORF">L21SP4_01754</name>
</gene>
<dbReference type="EMBL" id="CP010904">
    <property type="protein sequence ID" value="AKJ64992.1"/>
    <property type="molecule type" value="Genomic_DNA"/>
</dbReference>
<name>A0A0G3EHU1_9BACT</name>
<protein>
    <recommendedName>
        <fullName evidence="3">Methyltransferase domain-containing protein</fullName>
    </recommendedName>
</protein>
<reference evidence="2" key="1">
    <citation type="submission" date="2015-02" db="EMBL/GenBank/DDBJ databases">
        <title>Description and complete genome sequence of the first cultured representative of the subdivision 5 of the Verrucomicrobia phylum.</title>
        <authorList>
            <person name="Spring S."/>
            <person name="Bunk B."/>
            <person name="Sproer C."/>
            <person name="Klenk H.-P."/>
        </authorList>
    </citation>
    <scope>NUCLEOTIDE SEQUENCE [LARGE SCALE GENOMIC DNA]</scope>
    <source>
        <strain evidence="2">L21-Fru-AB</strain>
    </source>
</reference>
<accession>A0A0G3EHU1</accession>
<evidence type="ECO:0000313" key="2">
    <source>
        <dbReference type="Proteomes" id="UP000035268"/>
    </source>
</evidence>
<keyword evidence="2" id="KW-1185">Reference proteome</keyword>